<feature type="region of interest" description="Disordered" evidence="5">
    <location>
        <begin position="583"/>
        <end position="615"/>
    </location>
</feature>
<dbReference type="EMBL" id="CAJVCH010537303">
    <property type="protein sequence ID" value="CAG7825712.1"/>
    <property type="molecule type" value="Genomic_DNA"/>
</dbReference>
<organism evidence="10 11">
    <name type="scientific">Allacma fusca</name>
    <dbReference type="NCBI Taxonomy" id="39272"/>
    <lineage>
        <taxon>Eukaryota</taxon>
        <taxon>Metazoa</taxon>
        <taxon>Ecdysozoa</taxon>
        <taxon>Arthropoda</taxon>
        <taxon>Hexapoda</taxon>
        <taxon>Collembola</taxon>
        <taxon>Symphypleona</taxon>
        <taxon>Sminthuridae</taxon>
        <taxon>Allacma</taxon>
    </lineage>
</organism>
<feature type="compositionally biased region" description="Low complexity" evidence="5">
    <location>
        <begin position="605"/>
        <end position="615"/>
    </location>
</feature>
<proteinExistence type="predicted"/>
<dbReference type="AlphaFoldDB" id="A0A8J2L521"/>
<feature type="transmembrane region" description="Helical" evidence="6">
    <location>
        <begin position="304"/>
        <end position="329"/>
    </location>
</feature>
<name>A0A8J2L521_9HEXA</name>
<evidence type="ECO:0000256" key="3">
    <source>
        <dbReference type="ARBA" id="ARBA00022989"/>
    </source>
</evidence>
<evidence type="ECO:0000256" key="7">
    <source>
        <dbReference type="SAM" id="SignalP"/>
    </source>
</evidence>
<accession>A0A8J2L521</accession>
<evidence type="ECO:0000313" key="10">
    <source>
        <dbReference type="EMBL" id="CAG7825712.1"/>
    </source>
</evidence>
<feature type="transmembrane region" description="Helical" evidence="6">
    <location>
        <begin position="548"/>
        <end position="570"/>
    </location>
</feature>
<gene>
    <name evidence="10" type="ORF">AFUS01_LOCUS35810</name>
</gene>
<keyword evidence="2 6" id="KW-0812">Transmembrane</keyword>
<dbReference type="Proteomes" id="UP000708208">
    <property type="component" value="Unassembled WGS sequence"/>
</dbReference>
<feature type="transmembrane region" description="Helical" evidence="6">
    <location>
        <begin position="468"/>
        <end position="495"/>
    </location>
</feature>
<evidence type="ECO:0000313" key="11">
    <source>
        <dbReference type="Proteomes" id="UP000708208"/>
    </source>
</evidence>
<feature type="transmembrane region" description="Helical" evidence="6">
    <location>
        <begin position="418"/>
        <end position="439"/>
    </location>
</feature>
<sequence>MKRKQNLLLLILSFICSYGFSTSKDLHIKIQKCSENVTEDFWSIPLNFLSNKGESVDNGSDFMFKFELRNNTCKDQNVMYTFSPEEDTSESLFSADGTLSIVEEAVSVVYPVKNYCIKSIGNTSVQVEVCKSNPSNMGCGSGDICVPKCCPLGEVLKGDLNIYSEPICAEVTTDWKPYVLPLMISEDSKEPSYLESQESHFKYVQHEFPKCFPAVDLFIPNSRALRPLQSEIRFYRNGEVYTKRLDNTDWTGPYSAGEFCIDGLWDSGDSSKFSRNPSNQIVIACDYEESILDTPSNMDSVMTIFAIVFVCLTISSVCLLAIVVVYLVLWKEQNIHGWTIMTMALSQFVYFTTVAISIGVVLYYQEGIGTLWCKGIGILQHYFNMVTYTWLTVLNCDLWLVIQSNKPSRYLGHGIKRFLFYSVYGFGVPLTLLCFSLTMEFHFGLMNSDIIKPEYGRVTCGINTTESYYYYSVVITMLLYLITVVFAILILIAVIKVKKDTRRVDNANNKTNNSRLIFIAKLSVLFGFPWIFEFIFSNMTITPFSVLSWIHVAITIINALQGVGLFWVFVVQNKTKNQLKEKFCNGRKGNTKSTEGPRTTRTDSTDLSSTSNAIQ</sequence>
<dbReference type="Pfam" id="PF00002">
    <property type="entry name" value="7tm_2"/>
    <property type="match status" value="1"/>
</dbReference>
<feature type="domain" description="G-protein coupled receptors family 2 profile 2" evidence="8">
    <location>
        <begin position="304"/>
        <end position="573"/>
    </location>
</feature>
<dbReference type="SUPFAM" id="SSF81321">
    <property type="entry name" value="Family A G protein-coupled receptor-like"/>
    <property type="match status" value="1"/>
</dbReference>
<evidence type="ECO:0000259" key="9">
    <source>
        <dbReference type="PROSITE" id="PS50262"/>
    </source>
</evidence>
<dbReference type="GO" id="GO:0004930">
    <property type="term" value="F:G protein-coupled receptor activity"/>
    <property type="evidence" value="ECO:0007669"/>
    <property type="project" value="InterPro"/>
</dbReference>
<dbReference type="InterPro" id="IPR000832">
    <property type="entry name" value="GPCR_2_secretin-like"/>
</dbReference>
<feature type="domain" description="G-protein coupled receptors family 1 profile" evidence="9">
    <location>
        <begin position="315"/>
        <end position="566"/>
    </location>
</feature>
<comment type="caution">
    <text evidence="10">The sequence shown here is derived from an EMBL/GenBank/DDBJ whole genome shotgun (WGS) entry which is preliminary data.</text>
</comment>
<dbReference type="GO" id="GO:0016020">
    <property type="term" value="C:membrane"/>
    <property type="evidence" value="ECO:0007669"/>
    <property type="project" value="UniProtKB-SubCell"/>
</dbReference>
<protein>
    <recommendedName>
        <fullName evidence="12">G-protein coupled receptors family 2 profile 2 domain-containing protein</fullName>
    </recommendedName>
</protein>
<dbReference type="PROSITE" id="PS50261">
    <property type="entry name" value="G_PROTEIN_RECEP_F2_4"/>
    <property type="match status" value="1"/>
</dbReference>
<comment type="subcellular location">
    <subcellularLocation>
        <location evidence="1">Membrane</location>
        <topology evidence="1">Multi-pass membrane protein</topology>
    </subcellularLocation>
</comment>
<keyword evidence="7" id="KW-0732">Signal</keyword>
<evidence type="ECO:0008006" key="12">
    <source>
        <dbReference type="Google" id="ProtNLM"/>
    </source>
</evidence>
<feature type="chain" id="PRO_5035189944" description="G-protein coupled receptors family 2 profile 2 domain-containing protein" evidence="7">
    <location>
        <begin position="22"/>
        <end position="615"/>
    </location>
</feature>
<dbReference type="PANTHER" id="PTHR46953">
    <property type="entry name" value="G-PROTEIN COUPLED RECEPTOR MTH-LIKE 1-RELATED"/>
    <property type="match status" value="1"/>
</dbReference>
<dbReference type="PROSITE" id="PS50262">
    <property type="entry name" value="G_PROTEIN_RECEP_F1_2"/>
    <property type="match status" value="1"/>
</dbReference>
<dbReference type="CDD" id="cd15039">
    <property type="entry name" value="7tmB3_Methuselah-like"/>
    <property type="match status" value="1"/>
</dbReference>
<keyword evidence="11" id="KW-1185">Reference proteome</keyword>
<feature type="transmembrane region" description="Helical" evidence="6">
    <location>
        <begin position="385"/>
        <end position="402"/>
    </location>
</feature>
<dbReference type="InterPro" id="IPR017981">
    <property type="entry name" value="GPCR_2-like_7TM"/>
</dbReference>
<reference evidence="10" key="1">
    <citation type="submission" date="2021-06" db="EMBL/GenBank/DDBJ databases">
        <authorList>
            <person name="Hodson N. C."/>
            <person name="Mongue J. A."/>
            <person name="Jaron S. K."/>
        </authorList>
    </citation>
    <scope>NUCLEOTIDE SEQUENCE</scope>
</reference>
<evidence type="ECO:0000259" key="8">
    <source>
        <dbReference type="PROSITE" id="PS50261"/>
    </source>
</evidence>
<evidence type="ECO:0000256" key="6">
    <source>
        <dbReference type="SAM" id="Phobius"/>
    </source>
</evidence>
<dbReference type="InterPro" id="IPR052808">
    <property type="entry name" value="GPCR_Mth-like"/>
</dbReference>
<keyword evidence="3 6" id="KW-1133">Transmembrane helix</keyword>
<dbReference type="InterPro" id="IPR017452">
    <property type="entry name" value="GPCR_Rhodpsn_7TM"/>
</dbReference>
<evidence type="ECO:0000256" key="2">
    <source>
        <dbReference type="ARBA" id="ARBA00022692"/>
    </source>
</evidence>
<keyword evidence="4 6" id="KW-0472">Membrane</keyword>
<evidence type="ECO:0000256" key="4">
    <source>
        <dbReference type="ARBA" id="ARBA00023136"/>
    </source>
</evidence>
<feature type="transmembrane region" description="Helical" evidence="6">
    <location>
        <begin position="516"/>
        <end position="536"/>
    </location>
</feature>
<dbReference type="GO" id="GO:0007166">
    <property type="term" value="P:cell surface receptor signaling pathway"/>
    <property type="evidence" value="ECO:0007669"/>
    <property type="project" value="InterPro"/>
</dbReference>
<evidence type="ECO:0000256" key="5">
    <source>
        <dbReference type="SAM" id="MobiDB-lite"/>
    </source>
</evidence>
<feature type="signal peptide" evidence="7">
    <location>
        <begin position="1"/>
        <end position="21"/>
    </location>
</feature>
<feature type="transmembrane region" description="Helical" evidence="6">
    <location>
        <begin position="341"/>
        <end position="365"/>
    </location>
</feature>
<dbReference type="PANTHER" id="PTHR46953:SF1">
    <property type="entry name" value="G-PROTEIN COUPLED RECEPTOR MTH-LIKE 1-RELATED"/>
    <property type="match status" value="1"/>
</dbReference>
<evidence type="ECO:0000256" key="1">
    <source>
        <dbReference type="ARBA" id="ARBA00004141"/>
    </source>
</evidence>
<dbReference type="OrthoDB" id="7683403at2759"/>